<keyword evidence="2" id="KW-0509">mRNA transport</keyword>
<reference evidence="4" key="1">
    <citation type="journal article" date="2023" name="Mol. Phylogenet. Evol.">
        <title>Genome-scale phylogeny and comparative genomics of the fungal order Sordariales.</title>
        <authorList>
            <person name="Hensen N."/>
            <person name="Bonometti L."/>
            <person name="Westerberg I."/>
            <person name="Brannstrom I.O."/>
            <person name="Guillou S."/>
            <person name="Cros-Aarteil S."/>
            <person name="Calhoun S."/>
            <person name="Haridas S."/>
            <person name="Kuo A."/>
            <person name="Mondo S."/>
            <person name="Pangilinan J."/>
            <person name="Riley R."/>
            <person name="LaButti K."/>
            <person name="Andreopoulos B."/>
            <person name="Lipzen A."/>
            <person name="Chen C."/>
            <person name="Yan M."/>
            <person name="Daum C."/>
            <person name="Ng V."/>
            <person name="Clum A."/>
            <person name="Steindorff A."/>
            <person name="Ohm R.A."/>
            <person name="Martin F."/>
            <person name="Silar P."/>
            <person name="Natvig D.O."/>
            <person name="Lalanne C."/>
            <person name="Gautier V."/>
            <person name="Ament-Velasquez S.L."/>
            <person name="Kruys A."/>
            <person name="Hutchinson M.I."/>
            <person name="Powell A.J."/>
            <person name="Barry K."/>
            <person name="Miller A.N."/>
            <person name="Grigoriev I.V."/>
            <person name="Debuchy R."/>
            <person name="Gladieux P."/>
            <person name="Hiltunen Thoren M."/>
            <person name="Johannesson H."/>
        </authorList>
    </citation>
    <scope>NUCLEOTIDE SEQUENCE</scope>
    <source>
        <strain evidence="4">CBS 508.74</strain>
    </source>
</reference>
<keyword evidence="2" id="KW-0539">Nucleus</keyword>
<feature type="compositionally biased region" description="Polar residues" evidence="3">
    <location>
        <begin position="341"/>
        <end position="350"/>
    </location>
</feature>
<feature type="compositionally biased region" description="Polar residues" evidence="3">
    <location>
        <begin position="285"/>
        <end position="331"/>
    </location>
</feature>
<dbReference type="GO" id="GO:0005643">
    <property type="term" value="C:nuclear pore"/>
    <property type="evidence" value="ECO:0007669"/>
    <property type="project" value="UniProtKB-SubCell"/>
</dbReference>
<feature type="compositionally biased region" description="Low complexity" evidence="3">
    <location>
        <begin position="369"/>
        <end position="383"/>
    </location>
</feature>
<feature type="compositionally biased region" description="Polar residues" evidence="3">
    <location>
        <begin position="207"/>
        <end position="218"/>
    </location>
</feature>
<evidence type="ECO:0000256" key="3">
    <source>
        <dbReference type="SAM" id="MobiDB-lite"/>
    </source>
</evidence>
<organism evidence="4 5">
    <name type="scientific">Canariomyces notabilis</name>
    <dbReference type="NCBI Taxonomy" id="2074819"/>
    <lineage>
        <taxon>Eukaryota</taxon>
        <taxon>Fungi</taxon>
        <taxon>Dikarya</taxon>
        <taxon>Ascomycota</taxon>
        <taxon>Pezizomycotina</taxon>
        <taxon>Sordariomycetes</taxon>
        <taxon>Sordariomycetidae</taxon>
        <taxon>Sordariales</taxon>
        <taxon>Chaetomiaceae</taxon>
        <taxon>Canariomyces</taxon>
    </lineage>
</organism>
<evidence type="ECO:0000256" key="1">
    <source>
        <dbReference type="ARBA" id="ARBA00004567"/>
    </source>
</evidence>
<keyword evidence="2" id="KW-0906">Nuclear pore complex</keyword>
<dbReference type="EMBL" id="MU853342">
    <property type="protein sequence ID" value="KAK4112615.1"/>
    <property type="molecule type" value="Genomic_DNA"/>
</dbReference>
<dbReference type="GeneID" id="89939328"/>
<dbReference type="Proteomes" id="UP001302812">
    <property type="component" value="Unassembled WGS sequence"/>
</dbReference>
<evidence type="ECO:0008006" key="6">
    <source>
        <dbReference type="Google" id="ProtNLM"/>
    </source>
</evidence>
<feature type="region of interest" description="Disordered" evidence="3">
    <location>
        <begin position="190"/>
        <end position="466"/>
    </location>
</feature>
<feature type="compositionally biased region" description="Polar residues" evidence="3">
    <location>
        <begin position="241"/>
        <end position="266"/>
    </location>
</feature>
<keyword evidence="2" id="KW-0811">Translocation</keyword>
<comment type="subcellular location">
    <subcellularLocation>
        <location evidence="1">Nucleus</location>
        <location evidence="1">Nuclear pore complex</location>
    </subcellularLocation>
</comment>
<feature type="region of interest" description="Disordered" evidence="3">
    <location>
        <begin position="131"/>
        <end position="158"/>
    </location>
</feature>
<dbReference type="InterPro" id="IPR025574">
    <property type="entry name" value="Nucleoporin_FG_rpt"/>
</dbReference>
<proteinExistence type="predicted"/>
<dbReference type="RefSeq" id="XP_064670185.1">
    <property type="nucleotide sequence ID" value="XM_064815203.1"/>
</dbReference>
<protein>
    <recommendedName>
        <fullName evidence="6">CCCH zinc finger domain protein</fullName>
    </recommendedName>
</protein>
<feature type="compositionally biased region" description="Basic and acidic residues" evidence="3">
    <location>
        <begin position="428"/>
        <end position="447"/>
    </location>
</feature>
<gene>
    <name evidence="4" type="ORF">N656DRAFT_779498</name>
</gene>
<reference evidence="4" key="2">
    <citation type="submission" date="2023-05" db="EMBL/GenBank/DDBJ databases">
        <authorList>
            <consortium name="Lawrence Berkeley National Laboratory"/>
            <person name="Steindorff A."/>
            <person name="Hensen N."/>
            <person name="Bonometti L."/>
            <person name="Westerberg I."/>
            <person name="Brannstrom I.O."/>
            <person name="Guillou S."/>
            <person name="Cros-Aarteil S."/>
            <person name="Calhoun S."/>
            <person name="Haridas S."/>
            <person name="Kuo A."/>
            <person name="Mondo S."/>
            <person name="Pangilinan J."/>
            <person name="Riley R."/>
            <person name="Labutti K."/>
            <person name="Andreopoulos B."/>
            <person name="Lipzen A."/>
            <person name="Chen C."/>
            <person name="Yanf M."/>
            <person name="Daum C."/>
            <person name="Ng V."/>
            <person name="Clum A."/>
            <person name="Ohm R."/>
            <person name="Martin F."/>
            <person name="Silar P."/>
            <person name="Natvig D."/>
            <person name="Lalanne C."/>
            <person name="Gautier V."/>
            <person name="Ament-Velasquez S.L."/>
            <person name="Kruys A."/>
            <person name="Hutchinson M.I."/>
            <person name="Powell A.J."/>
            <person name="Barry K."/>
            <person name="Miller A.N."/>
            <person name="Grigoriev I.V."/>
            <person name="Debuchy R."/>
            <person name="Gladieux P."/>
            <person name="Thoren M.H."/>
            <person name="Johannesson H."/>
        </authorList>
    </citation>
    <scope>NUCLEOTIDE SEQUENCE</scope>
    <source>
        <strain evidence="4">CBS 508.74</strain>
    </source>
</reference>
<dbReference type="Pfam" id="PF13634">
    <property type="entry name" value="Nucleoporin_FG"/>
    <property type="match status" value="2"/>
</dbReference>
<comment type="caution">
    <text evidence="4">The sequence shown here is derived from an EMBL/GenBank/DDBJ whole genome shotgun (WGS) entry which is preliminary data.</text>
</comment>
<evidence type="ECO:0000256" key="2">
    <source>
        <dbReference type="ARBA" id="ARBA00023132"/>
    </source>
</evidence>
<keyword evidence="2" id="KW-0653">Protein transport</keyword>
<dbReference type="PANTHER" id="PTHR21099:SF2">
    <property type="entry name" value="SI:CH211-113E8.11"/>
    <property type="match status" value="1"/>
</dbReference>
<dbReference type="PANTHER" id="PTHR21099">
    <property type="entry name" value="RAD201"/>
    <property type="match status" value="1"/>
</dbReference>
<keyword evidence="5" id="KW-1185">Reference proteome</keyword>
<feature type="compositionally biased region" description="Low complexity" evidence="3">
    <location>
        <begin position="144"/>
        <end position="158"/>
    </location>
</feature>
<evidence type="ECO:0000313" key="4">
    <source>
        <dbReference type="EMBL" id="KAK4112615.1"/>
    </source>
</evidence>
<sequence length="537" mass="54571">MSSGGGQQGDPPPYPGLTAEAIQRDLTSELPKWILSCYSPAKDAPVQLFGGYPREQSFEEIRLHYMQGAMAGNPQGALNDIQALYQNAQQQIQNALGNIPAAIQFVVDGANKHPNRIDICKSTSGGAAGSGFGSTANPFQTQQAPSNPFGAPAAPAPAASAFGQPAALGQRPSPFGAPAFGQAAQPAVPAFGQPAGLGGGSAFGRPPQTSSAFGQTGTLGPKPSPFGAPASGQPAFGQPSAPGQSAFGQPVQSAFGQTPQPAQSAFGQPAALGPKPSPFGALAAGTTQPTTSPFGQPTQPAQQASPFGQTAITAPASNPFGQATPATNAFGQQPAAAQVNPFGQPQQQPVANPFGAPAATATTNVFGQPSNASPFGAPAAAAAPGPPSNPFGQPSTSTPAFGGSAGTTAAVPGTASQASGAGPYGPDSSRRHPDLSEYSAKDPDGRLRMFKGKPVSYETPKGAAKPVPFMRNFDGSLVKIWMPGGAPDYTTESEAEPAKYDDPRVMQQWKAFVETGRFADGIMPEVPPKREFCTWDF</sequence>
<evidence type="ECO:0000313" key="5">
    <source>
        <dbReference type="Proteomes" id="UP001302812"/>
    </source>
</evidence>
<keyword evidence="2" id="KW-0813">Transport</keyword>
<name>A0AAN6TEI4_9PEZI</name>
<dbReference type="AlphaFoldDB" id="A0AAN6TEI4"/>
<dbReference type="CDD" id="cd23954">
    <property type="entry name" value="AMO1_CTD"/>
    <property type="match status" value="1"/>
</dbReference>
<accession>A0AAN6TEI4</accession>